<proteinExistence type="predicted"/>
<evidence type="ECO:0000313" key="2">
    <source>
        <dbReference type="EMBL" id="MBA4681048.1"/>
    </source>
</evidence>
<accession>A0A7C9FJA0</accession>
<feature type="compositionally biased region" description="Pro residues" evidence="1">
    <location>
        <begin position="45"/>
        <end position="58"/>
    </location>
</feature>
<sequence>MKMQKQNHHRTHQTAPPQTPLLSPPITITTADHHLPRRLLRPLHPTTPTPPLPFPPTTPSMATHPTRKTLPPPSTLLHHRRQSPLRRPSFRLTRRILFPSPFRWSQTG</sequence>
<feature type="compositionally biased region" description="Basic residues" evidence="1">
    <location>
        <begin position="1"/>
        <end position="12"/>
    </location>
</feature>
<evidence type="ECO:0000256" key="1">
    <source>
        <dbReference type="SAM" id="MobiDB-lite"/>
    </source>
</evidence>
<dbReference type="EMBL" id="GISG01289184">
    <property type="protein sequence ID" value="MBA4681048.1"/>
    <property type="molecule type" value="Transcribed_RNA"/>
</dbReference>
<name>A0A7C9FJA0_OPUST</name>
<dbReference type="AlphaFoldDB" id="A0A7C9FJA0"/>
<feature type="compositionally biased region" description="Basic residues" evidence="1">
    <location>
        <begin position="77"/>
        <end position="90"/>
    </location>
</feature>
<organism evidence="2">
    <name type="scientific">Opuntia streptacantha</name>
    <name type="common">Prickly pear cactus</name>
    <name type="synonym">Opuntia cardona</name>
    <dbReference type="NCBI Taxonomy" id="393608"/>
    <lineage>
        <taxon>Eukaryota</taxon>
        <taxon>Viridiplantae</taxon>
        <taxon>Streptophyta</taxon>
        <taxon>Embryophyta</taxon>
        <taxon>Tracheophyta</taxon>
        <taxon>Spermatophyta</taxon>
        <taxon>Magnoliopsida</taxon>
        <taxon>eudicotyledons</taxon>
        <taxon>Gunneridae</taxon>
        <taxon>Pentapetalae</taxon>
        <taxon>Caryophyllales</taxon>
        <taxon>Cactineae</taxon>
        <taxon>Cactaceae</taxon>
        <taxon>Opuntioideae</taxon>
        <taxon>Opuntia</taxon>
    </lineage>
</organism>
<reference evidence="2" key="1">
    <citation type="journal article" date="2013" name="J. Plant Res.">
        <title>Effect of fungi and light on seed germination of three Opuntia species from semiarid lands of central Mexico.</title>
        <authorList>
            <person name="Delgado-Sanchez P."/>
            <person name="Jimenez-Bremont J.F."/>
            <person name="Guerrero-Gonzalez Mde L."/>
            <person name="Flores J."/>
        </authorList>
    </citation>
    <scope>NUCLEOTIDE SEQUENCE</scope>
    <source>
        <tissue evidence="2">Cladode</tissue>
    </source>
</reference>
<reference evidence="2" key="2">
    <citation type="submission" date="2020-07" db="EMBL/GenBank/DDBJ databases">
        <authorList>
            <person name="Vera ALvarez R."/>
            <person name="Arias-Moreno D.M."/>
            <person name="Jimenez-Jacinto V."/>
            <person name="Jimenez-Bremont J.F."/>
            <person name="Swaminathan K."/>
            <person name="Moose S.P."/>
            <person name="Guerrero-Gonzalez M.L."/>
            <person name="Marino-Ramirez L."/>
            <person name="Landsman D."/>
            <person name="Rodriguez-Kessler M."/>
            <person name="Delgado-Sanchez P."/>
        </authorList>
    </citation>
    <scope>NUCLEOTIDE SEQUENCE</scope>
    <source>
        <tissue evidence="2">Cladode</tissue>
    </source>
</reference>
<feature type="region of interest" description="Disordered" evidence="1">
    <location>
        <begin position="1"/>
        <end position="90"/>
    </location>
</feature>
<protein>
    <submittedName>
        <fullName evidence="2">Uncharacterized protein</fullName>
    </submittedName>
</protein>